<sequence length="194" mass="20000">MAFYSCEKNEVEPTDDAALVELALLATADDGSGTTTSTPTKTKNGCNLNQVAVTDLPSAVTTYITTNYANATIERAAKIEAGGYLVHLKKADGTNVGLVFDASGSFVSEKAHPKNHGTPVAVTDLPVTITNYVAGNYSGATIAKAMKNDSGNYVVVVKKSDASVVGVAFAADGTFTGEVTVKGKGGGRHGKKHK</sequence>
<dbReference type="Proteomes" id="UP000321532">
    <property type="component" value="Unassembled WGS sequence"/>
</dbReference>
<comment type="caution">
    <text evidence="2">The sequence shown here is derived from an EMBL/GenBank/DDBJ whole genome shotgun (WGS) entry which is preliminary data.</text>
</comment>
<feature type="domain" description="Putative beta-lactamase-inhibitor-like PepSY-like" evidence="1">
    <location>
        <begin position="115"/>
        <end position="164"/>
    </location>
</feature>
<name>A0A512AV28_9BACT</name>
<accession>A0A512AV28</accession>
<dbReference type="Gene3D" id="3.40.1420.30">
    <property type="match status" value="1"/>
</dbReference>
<feature type="domain" description="Putative beta-lactamase-inhibitor-like PepSY-like" evidence="1">
    <location>
        <begin position="46"/>
        <end position="107"/>
    </location>
</feature>
<evidence type="ECO:0000313" key="3">
    <source>
        <dbReference type="Proteomes" id="UP000321532"/>
    </source>
</evidence>
<keyword evidence="3" id="KW-1185">Reference proteome</keyword>
<dbReference type="InterPro" id="IPR021533">
    <property type="entry name" value="PepSY-like"/>
</dbReference>
<dbReference type="Pfam" id="PF11396">
    <property type="entry name" value="PepSY_like"/>
    <property type="match status" value="2"/>
</dbReference>
<evidence type="ECO:0000259" key="1">
    <source>
        <dbReference type="Pfam" id="PF11396"/>
    </source>
</evidence>
<proteinExistence type="predicted"/>
<gene>
    <name evidence="2" type="ORF">AAE02nite_10510</name>
</gene>
<dbReference type="AlphaFoldDB" id="A0A512AV28"/>
<protein>
    <recommendedName>
        <fullName evidence="1">Putative beta-lactamase-inhibitor-like PepSY-like domain-containing protein</fullName>
    </recommendedName>
</protein>
<evidence type="ECO:0000313" key="2">
    <source>
        <dbReference type="EMBL" id="GEO03387.1"/>
    </source>
</evidence>
<organism evidence="2 3">
    <name type="scientific">Adhaeribacter aerolatus</name>
    <dbReference type="NCBI Taxonomy" id="670289"/>
    <lineage>
        <taxon>Bacteria</taxon>
        <taxon>Pseudomonadati</taxon>
        <taxon>Bacteroidota</taxon>
        <taxon>Cytophagia</taxon>
        <taxon>Cytophagales</taxon>
        <taxon>Hymenobacteraceae</taxon>
        <taxon>Adhaeribacter</taxon>
    </lineage>
</organism>
<dbReference type="SUPFAM" id="SSF160574">
    <property type="entry name" value="BT0923-like"/>
    <property type="match status" value="1"/>
</dbReference>
<dbReference type="EMBL" id="BJYS01000005">
    <property type="protein sequence ID" value="GEO03387.1"/>
    <property type="molecule type" value="Genomic_DNA"/>
</dbReference>
<reference evidence="2 3" key="1">
    <citation type="submission" date="2019-07" db="EMBL/GenBank/DDBJ databases">
        <title>Whole genome shotgun sequence of Adhaeribacter aerolatus NBRC 106133.</title>
        <authorList>
            <person name="Hosoyama A."/>
            <person name="Uohara A."/>
            <person name="Ohji S."/>
            <person name="Ichikawa N."/>
        </authorList>
    </citation>
    <scope>NUCLEOTIDE SEQUENCE [LARGE SCALE GENOMIC DNA]</scope>
    <source>
        <strain evidence="2 3">NBRC 106133</strain>
    </source>
</reference>